<evidence type="ECO:0000313" key="2">
    <source>
        <dbReference type="Proteomes" id="UP001227192"/>
    </source>
</evidence>
<sequence length="97" mass="10866">NIVEVHAAPHPNQTRLSRECSPTSRYAFAHHSSLVESHGIHGGCLLTPSFIMHVTNHLDIRAGGYHESLVSKNKISQEFTPPTSHILDVYMYDFNVD</sequence>
<organism evidence="1 2">
    <name type="scientific">Penicillium thymicola</name>
    <dbReference type="NCBI Taxonomy" id="293382"/>
    <lineage>
        <taxon>Eukaryota</taxon>
        <taxon>Fungi</taxon>
        <taxon>Dikarya</taxon>
        <taxon>Ascomycota</taxon>
        <taxon>Pezizomycotina</taxon>
        <taxon>Eurotiomycetes</taxon>
        <taxon>Eurotiomycetidae</taxon>
        <taxon>Eurotiales</taxon>
        <taxon>Aspergillaceae</taxon>
        <taxon>Penicillium</taxon>
    </lineage>
</organism>
<keyword evidence="2" id="KW-1185">Reference proteome</keyword>
<protein>
    <submittedName>
        <fullName evidence="1">Uncharacterized protein</fullName>
    </submittedName>
</protein>
<accession>A0AAI9TK61</accession>
<comment type="caution">
    <text evidence="1">The sequence shown here is derived from an EMBL/GenBank/DDBJ whole genome shotgun (WGS) entry which is preliminary data.</text>
</comment>
<feature type="non-terminal residue" evidence="1">
    <location>
        <position position="1"/>
    </location>
</feature>
<gene>
    <name evidence="1" type="ORF">VN97_g4533</name>
</gene>
<dbReference type="AlphaFoldDB" id="A0AAI9TK61"/>
<dbReference type="EMBL" id="LACB01000106">
    <property type="protein sequence ID" value="KAJ9488777.1"/>
    <property type="molecule type" value="Genomic_DNA"/>
</dbReference>
<name>A0AAI9TK61_PENTH</name>
<reference evidence="1" key="1">
    <citation type="submission" date="2015-06" db="EMBL/GenBank/DDBJ databases">
        <authorList>
            <person name="Nguyen H."/>
        </authorList>
    </citation>
    <scope>NUCLEOTIDE SEQUENCE</scope>
    <source>
        <strain evidence="1">DAOM 180753</strain>
    </source>
</reference>
<evidence type="ECO:0000313" key="1">
    <source>
        <dbReference type="EMBL" id="KAJ9488777.1"/>
    </source>
</evidence>
<reference evidence="1" key="2">
    <citation type="journal article" date="2016" name="Fungal Biol.">
        <title>Ochratoxin A production by Penicillium thymicola.</title>
        <authorList>
            <person name="Nguyen H.D.T."/>
            <person name="McMullin D.R."/>
            <person name="Ponomareva E."/>
            <person name="Riley R."/>
            <person name="Pomraning K.R."/>
            <person name="Baker S.E."/>
            <person name="Seifert K.A."/>
        </authorList>
    </citation>
    <scope>NUCLEOTIDE SEQUENCE</scope>
    <source>
        <strain evidence="1">DAOM 180753</strain>
    </source>
</reference>
<dbReference type="Proteomes" id="UP001227192">
    <property type="component" value="Unassembled WGS sequence"/>
</dbReference>
<proteinExistence type="predicted"/>